<comment type="caution">
    <text evidence="1">The sequence shown here is derived from an EMBL/GenBank/DDBJ whole genome shotgun (WGS) entry which is preliminary data.</text>
</comment>
<protein>
    <submittedName>
        <fullName evidence="1">Unnamed protein product</fullName>
    </submittedName>
</protein>
<organism evidence="1 2">
    <name type="scientific">Aspergillus oryzae var. brunneus</name>
    <dbReference type="NCBI Taxonomy" id="332754"/>
    <lineage>
        <taxon>Eukaryota</taxon>
        <taxon>Fungi</taxon>
        <taxon>Dikarya</taxon>
        <taxon>Ascomycota</taxon>
        <taxon>Pezizomycotina</taxon>
        <taxon>Eurotiomycetes</taxon>
        <taxon>Eurotiomycetidae</taxon>
        <taxon>Eurotiales</taxon>
        <taxon>Aspergillaceae</taxon>
        <taxon>Aspergillus</taxon>
        <taxon>Aspergillus subgen. Circumdati</taxon>
    </lineage>
</organism>
<accession>A0ABQ6KH15</accession>
<evidence type="ECO:0000313" key="2">
    <source>
        <dbReference type="Proteomes" id="UP001165189"/>
    </source>
</evidence>
<proteinExistence type="predicted"/>
<dbReference type="EMBL" id="BSYB01000006">
    <property type="protein sequence ID" value="GMG43051.1"/>
    <property type="molecule type" value="Genomic_DNA"/>
</dbReference>
<evidence type="ECO:0000313" key="1">
    <source>
        <dbReference type="EMBL" id="GMG43051.1"/>
    </source>
</evidence>
<dbReference type="Proteomes" id="UP001165189">
    <property type="component" value="Unassembled WGS sequence"/>
</dbReference>
<name>A0ABQ6KH15_ASPOZ</name>
<sequence length="105" mass="11624">MPQAAFLIPGKWSSDQSPLGLLAAGEVMVPELHLFNGPGRGSAVEFQLAYNEDPKLIHWFALTRSMALAPWLRAQDAPTMTVSLIFTVEMSQEQLPLTINSVPWF</sequence>
<reference evidence="1" key="1">
    <citation type="submission" date="2023-04" db="EMBL/GenBank/DDBJ databases">
        <title>Aspergillus oryzae var. brunneus NBRC 4377.</title>
        <authorList>
            <person name="Ichikawa N."/>
            <person name="Sato H."/>
            <person name="Tonouchi N."/>
        </authorList>
    </citation>
    <scope>NUCLEOTIDE SEQUENCE</scope>
    <source>
        <strain evidence="1">NBRC 4377</strain>
    </source>
</reference>
<gene>
    <name evidence="1" type="ORF">Aory05_000214000</name>
</gene>
<keyword evidence="2" id="KW-1185">Reference proteome</keyword>